<reference evidence="5" key="1">
    <citation type="journal article" date="2009" name="Rice">
        <title>De Novo Next Generation Sequencing of Plant Genomes.</title>
        <authorList>
            <person name="Rounsley S."/>
            <person name="Marri P.R."/>
            <person name="Yu Y."/>
            <person name="He R."/>
            <person name="Sisneros N."/>
            <person name="Goicoechea J.L."/>
            <person name="Lee S.J."/>
            <person name="Angelova A."/>
            <person name="Kudrna D."/>
            <person name="Luo M."/>
            <person name="Affourtit J."/>
            <person name="Desany B."/>
            <person name="Knight J."/>
            <person name="Niazi F."/>
            <person name="Egholm M."/>
            <person name="Wing R.A."/>
        </authorList>
    </citation>
    <scope>NUCLEOTIDE SEQUENCE [LARGE SCALE GENOMIC DNA]</scope>
    <source>
        <strain evidence="5">cv. IRGC 105608</strain>
    </source>
</reference>
<evidence type="ECO:0000256" key="3">
    <source>
        <dbReference type="SAM" id="SignalP"/>
    </source>
</evidence>
<evidence type="ECO:0000313" key="5">
    <source>
        <dbReference type="EnsemblPlants" id="OBART12G00740.1"/>
    </source>
</evidence>
<dbReference type="InterPro" id="IPR036312">
    <property type="entry name" value="Bifun_inhib/LTP/seed_sf"/>
</dbReference>
<dbReference type="CDD" id="cd01960">
    <property type="entry name" value="nsLTP1"/>
    <property type="match status" value="4"/>
</dbReference>
<dbReference type="STRING" id="65489.A0A0D3HQM8"/>
<evidence type="ECO:0000259" key="4">
    <source>
        <dbReference type="SMART" id="SM00499"/>
    </source>
</evidence>
<dbReference type="SUPFAM" id="SSF47699">
    <property type="entry name" value="Bifunctional inhibitor/lipid-transfer protein/seed storage 2S albumin"/>
    <property type="match status" value="4"/>
</dbReference>
<feature type="domain" description="Bifunctional inhibitor/plant lipid transfer protein/seed storage helical" evidence="4">
    <location>
        <begin position="259"/>
        <end position="343"/>
    </location>
</feature>
<feature type="region of interest" description="Disordered" evidence="2">
    <location>
        <begin position="348"/>
        <end position="367"/>
    </location>
</feature>
<feature type="region of interest" description="Disordered" evidence="2">
    <location>
        <begin position="203"/>
        <end position="223"/>
    </location>
</feature>
<dbReference type="PaxDb" id="65489-OBART12G00740.1"/>
<dbReference type="SMART" id="SM00499">
    <property type="entry name" value="AAI"/>
    <property type="match status" value="4"/>
</dbReference>
<dbReference type="AlphaFoldDB" id="A0A0D3HQM8"/>
<dbReference type="PANTHER" id="PTHR33076">
    <property type="entry name" value="NON-SPECIFIC LIPID-TRANSFER PROTEIN 2-RELATED"/>
    <property type="match status" value="1"/>
</dbReference>
<feature type="domain" description="Bifunctional inhibitor/plant lipid transfer protein/seed storage helical" evidence="4">
    <location>
        <begin position="424"/>
        <end position="508"/>
    </location>
</feature>
<protein>
    <recommendedName>
        <fullName evidence="1">Non-specific lipid-transfer protein</fullName>
    </recommendedName>
</protein>
<dbReference type="GO" id="GO:0006869">
    <property type="term" value="P:lipid transport"/>
    <property type="evidence" value="ECO:0007669"/>
    <property type="project" value="InterPro"/>
</dbReference>
<accession>A0A0D3HQM8</accession>
<evidence type="ECO:0000256" key="1">
    <source>
        <dbReference type="RuleBase" id="RU000628"/>
    </source>
</evidence>
<dbReference type="InterPro" id="IPR016140">
    <property type="entry name" value="Bifunc_inhib/LTP/seed_store"/>
</dbReference>
<organism evidence="5">
    <name type="scientific">Oryza barthii</name>
    <dbReference type="NCBI Taxonomy" id="65489"/>
    <lineage>
        <taxon>Eukaryota</taxon>
        <taxon>Viridiplantae</taxon>
        <taxon>Streptophyta</taxon>
        <taxon>Embryophyta</taxon>
        <taxon>Tracheophyta</taxon>
        <taxon>Spermatophyta</taxon>
        <taxon>Magnoliopsida</taxon>
        <taxon>Liliopsida</taxon>
        <taxon>Poales</taxon>
        <taxon>Poaceae</taxon>
        <taxon>BOP clade</taxon>
        <taxon>Oryzoideae</taxon>
        <taxon>Oryzeae</taxon>
        <taxon>Oryzinae</taxon>
        <taxon>Oryza</taxon>
    </lineage>
</organism>
<feature type="domain" description="Bifunctional inhibitor/plant lipid transfer protein/seed storage helical" evidence="4">
    <location>
        <begin position="30"/>
        <end position="115"/>
    </location>
</feature>
<name>A0A0D3HQM8_9ORYZ</name>
<feature type="domain" description="Bifunctional inhibitor/plant lipid transfer protein/seed storage helical" evidence="4">
    <location>
        <begin position="118"/>
        <end position="203"/>
    </location>
</feature>
<feature type="chain" id="PRO_5002264264" description="Non-specific lipid-transfer protein" evidence="3">
    <location>
        <begin position="27"/>
        <end position="510"/>
    </location>
</feature>
<proteinExistence type="inferred from homology"/>
<reference evidence="5" key="2">
    <citation type="submission" date="2015-03" db="UniProtKB">
        <authorList>
            <consortium name="EnsemblPlants"/>
        </authorList>
    </citation>
    <scope>IDENTIFICATION</scope>
</reference>
<evidence type="ECO:0000256" key="2">
    <source>
        <dbReference type="SAM" id="MobiDB-lite"/>
    </source>
</evidence>
<sequence length="510" mass="51494">MARAANNKYVAAVMVVALLVAAPAASAVTCGQVVSMLAPCIMYATGRVSAPTGGCCDGVRTLNSAAATTADRQTTCACLKQQTSAMGGLRPDLVAGIPSKCGVNIPYAISPSTDCSSCGDVTSSIAPCLSYVMGRESSPSSSCCSGVRTLNGKASSSADRRTACSCLKNMASSFRNLNMGNAASIPSKCGVSVAFPISTSVDCSNSKRSSTTHQQQQVDRSSTHTTKIEMARAQLVLVALVAAALLLAGPHTTMAAISCGQVNSAVSPCLSYARGGSGPSAACCSGVRSLNSAASTTADRRTACNCLKNVAGSISGLNAGNAASIPSKCGVSIPYTISPSIDCSRGEGPAMVDGGGGERRRKKWRERGKKRGGSGLWVREIEFERERGGRDKDGGSMARAQLVLVALVAALLLSAPHAAVAITCGQVNSAVGPCLTYARGGAGPSAACCSGVRSLKAAASTTADRRTACNCLKNAARGIKGLNAGNAASIPSKCGVSVPYTISASIDCSR</sequence>
<dbReference type="Proteomes" id="UP000026960">
    <property type="component" value="Chromosome 12"/>
</dbReference>
<dbReference type="GO" id="GO:0008289">
    <property type="term" value="F:lipid binding"/>
    <property type="evidence" value="ECO:0007669"/>
    <property type="project" value="UniProtKB-KW"/>
</dbReference>
<keyword evidence="1" id="KW-0813">Transport</keyword>
<dbReference type="EnsemblPlants" id="OBART12G00740.1">
    <property type="protein sequence ID" value="OBART12G00740.1"/>
    <property type="gene ID" value="OBART12G00740"/>
</dbReference>
<comment type="similarity">
    <text evidence="1">Belongs to the plant LTP family.</text>
</comment>
<dbReference type="eggNOG" id="ENOG502S4CI">
    <property type="taxonomic scope" value="Eukaryota"/>
</dbReference>
<evidence type="ECO:0000313" key="6">
    <source>
        <dbReference type="Proteomes" id="UP000026960"/>
    </source>
</evidence>
<comment type="function">
    <text evidence="1">Plant non-specific lipid-transfer proteins transfer phospholipids as well as galactolipids across membranes. May play a role in wax or cutin deposition in the cell walls of expanding epidermal cells and certain secretory tissues.</text>
</comment>
<keyword evidence="3" id="KW-0732">Signal</keyword>
<feature type="signal peptide" evidence="3">
    <location>
        <begin position="1"/>
        <end position="26"/>
    </location>
</feature>
<dbReference type="HOGENOM" id="CLU_054858_0_0_1"/>
<dbReference type="InterPro" id="IPR000528">
    <property type="entry name" value="Plant_nsLTP"/>
</dbReference>
<dbReference type="Gene3D" id="1.10.110.10">
    <property type="entry name" value="Plant lipid-transfer and hydrophobic proteins"/>
    <property type="match status" value="4"/>
</dbReference>
<keyword evidence="6" id="KW-1185">Reference proteome</keyword>
<dbReference type="PRINTS" id="PR00382">
    <property type="entry name" value="LIPIDTRNSFER"/>
</dbReference>
<dbReference type="Pfam" id="PF00234">
    <property type="entry name" value="Tryp_alpha_amyl"/>
    <property type="match status" value="4"/>
</dbReference>
<keyword evidence="1" id="KW-0446">Lipid-binding</keyword>
<dbReference type="Gramene" id="OBART12G00740.1">
    <property type="protein sequence ID" value="OBART12G00740.1"/>
    <property type="gene ID" value="OBART12G00740"/>
</dbReference>